<dbReference type="SMART" id="SM01252">
    <property type="entry name" value="KilA-N"/>
    <property type="match status" value="1"/>
</dbReference>
<proteinExistence type="predicted"/>
<organism evidence="2 3">
    <name type="scientific">Aeromonas media</name>
    <dbReference type="NCBI Taxonomy" id="651"/>
    <lineage>
        <taxon>Bacteria</taxon>
        <taxon>Pseudomonadati</taxon>
        <taxon>Pseudomonadota</taxon>
        <taxon>Gammaproteobacteria</taxon>
        <taxon>Aeromonadales</taxon>
        <taxon>Aeromonadaceae</taxon>
        <taxon>Aeromonas</taxon>
    </lineage>
</organism>
<sequence>MKITFNGNTYPIRKNAEGLYSLTDIEKAWLAEGNTGGQLRHWKDNPEVVAMIQCSEIRIISKRGRNGETWGCKRAAILYASYCSREFQLAVIDAFIALTEGNTMQAAAITESVAVSPELLEKHDATRKSMNEVIKAKGIDMCGKAYGNFYRLACKAATGYVPSVLTGKNGSAKEYIKQVSNAPCMNALIACMETITRGLKVGLDYHKVAAMLNVETSQNSELLGA</sequence>
<dbReference type="EMBL" id="CP038444">
    <property type="protein sequence ID" value="QJT31187.1"/>
    <property type="molecule type" value="Genomic_DNA"/>
</dbReference>
<dbReference type="Proteomes" id="UP000502006">
    <property type="component" value="Chromosome"/>
</dbReference>
<feature type="domain" description="KilA/APSES-type HTH DNA-binding" evidence="1">
    <location>
        <begin position="8"/>
        <end position="101"/>
    </location>
</feature>
<accession>A0AAE7DRX1</accession>
<name>A0AAE7DRX1_AERME</name>
<protein>
    <submittedName>
        <fullName evidence="2">KilA-N domain-containing protein</fullName>
    </submittedName>
</protein>
<dbReference type="AlphaFoldDB" id="A0AAE7DRX1"/>
<dbReference type="RefSeq" id="WP_171269082.1">
    <property type="nucleotide sequence ID" value="NZ_CP038444.1"/>
</dbReference>
<reference evidence="2 3" key="1">
    <citation type="submission" date="2019-03" db="EMBL/GenBank/DDBJ databases">
        <title>Novel transposon Tn6433 accelerates the dissemination of tet(E) in Aeromonas from aerobic biofilm under oxytetracycline stress.</title>
        <authorList>
            <person name="Shi Y."/>
            <person name="Tian Z."/>
            <person name="Zhang Y."/>
            <person name="Zhang H."/>
            <person name="Yang M."/>
        </authorList>
    </citation>
    <scope>NUCLEOTIDE SEQUENCE [LARGE SCALE GENOMIC DNA]</scope>
    <source>
        <strain evidence="2 3">T5-8</strain>
    </source>
</reference>
<dbReference type="Pfam" id="PF04383">
    <property type="entry name" value="KilA-N"/>
    <property type="match status" value="1"/>
</dbReference>
<evidence type="ECO:0000313" key="3">
    <source>
        <dbReference type="Proteomes" id="UP000502006"/>
    </source>
</evidence>
<dbReference type="InterPro" id="IPR018004">
    <property type="entry name" value="KilA/APSES_HTH"/>
</dbReference>
<evidence type="ECO:0000259" key="1">
    <source>
        <dbReference type="SMART" id="SM01252"/>
    </source>
</evidence>
<evidence type="ECO:0000313" key="2">
    <source>
        <dbReference type="EMBL" id="QJT31187.1"/>
    </source>
</evidence>
<gene>
    <name evidence="2" type="ORF">E4186_14080</name>
</gene>